<proteinExistence type="predicted"/>
<dbReference type="PANTHER" id="PTHR33091">
    <property type="entry name" value="PROTEIN, PUTATIVE, EXPRESSED-RELATED"/>
    <property type="match status" value="1"/>
</dbReference>
<dbReference type="Pfam" id="PF00280">
    <property type="entry name" value="potato_inhibit"/>
    <property type="match status" value="1"/>
</dbReference>
<dbReference type="PROSITE" id="PS00285">
    <property type="entry name" value="POTATO_INHIBITOR"/>
    <property type="match status" value="1"/>
</dbReference>
<dbReference type="PANTHER" id="PTHR33091:SF101">
    <property type="entry name" value="INHIBITOR OF TRYPSIN AND HAGEMAN FACTOR-LIKE PROTEIN"/>
    <property type="match status" value="1"/>
</dbReference>
<reference evidence="1" key="1">
    <citation type="submission" date="2021-01" db="EMBL/GenBank/DDBJ databases">
        <authorList>
            <person name="Lovell J.T."/>
            <person name="Bentley N."/>
            <person name="Bhattarai G."/>
            <person name="Jenkins J.W."/>
            <person name="Sreedasyam A."/>
            <person name="Alarcon Y."/>
            <person name="Bock C."/>
            <person name="Boston L."/>
            <person name="Carlson J."/>
            <person name="Cervantes K."/>
            <person name="Clermont K."/>
            <person name="Krom N."/>
            <person name="Kubenka K."/>
            <person name="Mamidi S."/>
            <person name="Mattison C."/>
            <person name="Monteros M."/>
            <person name="Pisani C."/>
            <person name="Plott C."/>
            <person name="Rajasekar S."/>
            <person name="Rhein H.S."/>
            <person name="Rohla C."/>
            <person name="Song M."/>
            <person name="Hilaire R.S."/>
            <person name="Shu S."/>
            <person name="Wells L."/>
            <person name="Wang X."/>
            <person name="Webber J."/>
            <person name="Heerema R.J."/>
            <person name="Klein P."/>
            <person name="Conner P."/>
            <person name="Grauke L."/>
            <person name="Grimwood J."/>
            <person name="Schmutz J."/>
            <person name="Randall J.J."/>
        </authorList>
    </citation>
    <scope>NUCLEOTIDE SEQUENCE</scope>
    <source>
        <tissue evidence="1">Leaf</tissue>
    </source>
</reference>
<name>A0A922G260_CARIL</name>
<dbReference type="Proteomes" id="UP000811246">
    <property type="component" value="Chromosome 1"/>
</dbReference>
<organism evidence="1 2">
    <name type="scientific">Carya illinoinensis</name>
    <name type="common">Pecan</name>
    <dbReference type="NCBI Taxonomy" id="32201"/>
    <lineage>
        <taxon>Eukaryota</taxon>
        <taxon>Viridiplantae</taxon>
        <taxon>Streptophyta</taxon>
        <taxon>Embryophyta</taxon>
        <taxon>Tracheophyta</taxon>
        <taxon>Spermatophyta</taxon>
        <taxon>Magnoliopsida</taxon>
        <taxon>eudicotyledons</taxon>
        <taxon>Gunneridae</taxon>
        <taxon>Pentapetalae</taxon>
        <taxon>rosids</taxon>
        <taxon>fabids</taxon>
        <taxon>Fagales</taxon>
        <taxon>Juglandaceae</taxon>
        <taxon>Carya</taxon>
    </lineage>
</organism>
<protein>
    <recommendedName>
        <fullName evidence="3">Glu S.griseus protease inhibitor</fullName>
    </recommendedName>
</protein>
<sequence>MEDQKSGKSSWPELVGINGEVAVGIIMRENPRIIRAGTFREGSRVTADFRCDRVRVWVDGRDIVTSVPKIG</sequence>
<dbReference type="AlphaFoldDB" id="A0A922G260"/>
<accession>A0A922G260</accession>
<evidence type="ECO:0000313" key="2">
    <source>
        <dbReference type="Proteomes" id="UP000811246"/>
    </source>
</evidence>
<evidence type="ECO:0000313" key="1">
    <source>
        <dbReference type="EMBL" id="KAG6732658.1"/>
    </source>
</evidence>
<gene>
    <name evidence="1" type="ORF">I3842_01G189200</name>
</gene>
<dbReference type="GO" id="GO:0004867">
    <property type="term" value="F:serine-type endopeptidase inhibitor activity"/>
    <property type="evidence" value="ECO:0007669"/>
    <property type="project" value="InterPro"/>
</dbReference>
<dbReference type="EMBL" id="CM031825">
    <property type="protein sequence ID" value="KAG6732658.1"/>
    <property type="molecule type" value="Genomic_DNA"/>
</dbReference>
<dbReference type="GO" id="GO:0009611">
    <property type="term" value="P:response to wounding"/>
    <property type="evidence" value="ECO:0007669"/>
    <property type="project" value="InterPro"/>
</dbReference>
<evidence type="ECO:0008006" key="3">
    <source>
        <dbReference type="Google" id="ProtNLM"/>
    </source>
</evidence>
<comment type="caution">
    <text evidence="1">The sequence shown here is derived from an EMBL/GenBank/DDBJ whole genome shotgun (WGS) entry which is preliminary data.</text>
</comment>
<dbReference type="InterPro" id="IPR000864">
    <property type="entry name" value="Prot_inh_pot1"/>
</dbReference>